<proteinExistence type="predicted"/>
<dbReference type="Proteomes" id="UP000235616">
    <property type="component" value="Unassembled WGS sequence"/>
</dbReference>
<keyword evidence="3" id="KW-1185">Reference proteome</keyword>
<feature type="transmembrane region" description="Helical" evidence="1">
    <location>
        <begin position="138"/>
        <end position="159"/>
    </location>
</feature>
<reference evidence="2 3" key="1">
    <citation type="submission" date="2018-01" db="EMBL/GenBank/DDBJ databases">
        <title>Whole genome analyses suggest that Burkholderia sensu lato contains two further novel genera in the rhizoxinica-symbiotica group Mycetohabitans gen. nov., and Trinickia gen. nov.: implications for the evolution of diazotrophy and nodulation in the Burkholderiaceae.</title>
        <authorList>
            <person name="Estrada-de los Santos P."/>
            <person name="Palmer M."/>
            <person name="Chavez-Ramirez B."/>
            <person name="Beukes C."/>
            <person name="Steenkamp E.T."/>
            <person name="Hirsch A.M."/>
            <person name="Manyaka P."/>
            <person name="Maluk M."/>
            <person name="Lafos M."/>
            <person name="Crook M."/>
            <person name="Gross E."/>
            <person name="Simon M.F."/>
            <person name="Bueno dos Reis Junior F."/>
            <person name="Poole P.S."/>
            <person name="Venter S.N."/>
            <person name="James E.K."/>
        </authorList>
    </citation>
    <scope>NUCLEOTIDE SEQUENCE [LARGE SCALE GENOMIC DNA]</scope>
    <source>
        <strain evidence="2 3">GIMN1.004</strain>
    </source>
</reference>
<protein>
    <submittedName>
        <fullName evidence="2">Uncharacterized protein</fullName>
    </submittedName>
</protein>
<dbReference type="AlphaFoldDB" id="A0A2N7VEM7"/>
<name>A0A2N7VEM7_9BURK</name>
<keyword evidence="1" id="KW-0472">Membrane</keyword>
<accession>A0A2N7VEM7</accession>
<evidence type="ECO:0000313" key="2">
    <source>
        <dbReference type="EMBL" id="PMS15600.1"/>
    </source>
</evidence>
<keyword evidence="1" id="KW-0812">Transmembrane</keyword>
<comment type="caution">
    <text evidence="2">The sequence shown here is derived from an EMBL/GenBank/DDBJ whole genome shotgun (WGS) entry which is preliminary data.</text>
</comment>
<sequence length="168" mass="17828">MNEATPQSDRAAKASERLGQVIATMPASNELAVLAEILIEQMKVVDAQHHVVMLMESTDQKLTTTVQALRDENAQLTRLVVQARQAFVGEVAAKAADQARRAAASEVAEELARLRLAVESRDRAITTRSSAAAMRSTLSSLGAQIGIAFCAGAAIVWMAGHLAHALGI</sequence>
<evidence type="ECO:0000313" key="3">
    <source>
        <dbReference type="Proteomes" id="UP000235616"/>
    </source>
</evidence>
<keyword evidence="1" id="KW-1133">Transmembrane helix</keyword>
<dbReference type="OrthoDB" id="9093885at2"/>
<evidence type="ECO:0000256" key="1">
    <source>
        <dbReference type="SAM" id="Phobius"/>
    </source>
</evidence>
<gene>
    <name evidence="2" type="ORF">C0Z18_26650</name>
</gene>
<organism evidence="2 3">
    <name type="scientific">Trinickia dabaoshanensis</name>
    <dbReference type="NCBI Taxonomy" id="564714"/>
    <lineage>
        <taxon>Bacteria</taxon>
        <taxon>Pseudomonadati</taxon>
        <taxon>Pseudomonadota</taxon>
        <taxon>Betaproteobacteria</taxon>
        <taxon>Burkholderiales</taxon>
        <taxon>Burkholderiaceae</taxon>
        <taxon>Trinickia</taxon>
    </lineage>
</organism>
<dbReference type="EMBL" id="PNYA01000030">
    <property type="protein sequence ID" value="PMS15600.1"/>
    <property type="molecule type" value="Genomic_DNA"/>
</dbReference>